<feature type="transmembrane region" description="Helical" evidence="1">
    <location>
        <begin position="6"/>
        <end position="24"/>
    </location>
</feature>
<evidence type="ECO:0000313" key="2">
    <source>
        <dbReference type="EMBL" id="SHE44569.1"/>
    </source>
</evidence>
<keyword evidence="1" id="KW-0812">Transmembrane</keyword>
<organism evidence="2 3">
    <name type="scientific">Thermoanaerobacter uzonensis DSM 18761</name>
    <dbReference type="NCBI Taxonomy" id="1123369"/>
    <lineage>
        <taxon>Bacteria</taxon>
        <taxon>Bacillati</taxon>
        <taxon>Bacillota</taxon>
        <taxon>Clostridia</taxon>
        <taxon>Thermoanaerobacterales</taxon>
        <taxon>Thermoanaerobacteraceae</taxon>
        <taxon>Thermoanaerobacter</taxon>
    </lineage>
</organism>
<keyword evidence="1" id="KW-0472">Membrane</keyword>
<accession>A0A1M4TJA3</accession>
<dbReference type="RefSeq" id="WP_234949216.1">
    <property type="nucleotide sequence ID" value="NZ_FQUR01000007.1"/>
</dbReference>
<keyword evidence="3" id="KW-1185">Reference proteome</keyword>
<protein>
    <submittedName>
        <fullName evidence="2">Uncharacterized protein</fullName>
    </submittedName>
</protein>
<evidence type="ECO:0000256" key="1">
    <source>
        <dbReference type="SAM" id="Phobius"/>
    </source>
</evidence>
<dbReference type="EMBL" id="FQUR01000007">
    <property type="protein sequence ID" value="SHE44569.1"/>
    <property type="molecule type" value="Genomic_DNA"/>
</dbReference>
<reference evidence="3" key="1">
    <citation type="submission" date="2016-11" db="EMBL/GenBank/DDBJ databases">
        <authorList>
            <person name="Varghese N."/>
            <person name="Submissions S."/>
        </authorList>
    </citation>
    <scope>NUCLEOTIDE SEQUENCE [LARGE SCALE GENOMIC DNA]</scope>
    <source>
        <strain evidence="3">DSM 18761</strain>
    </source>
</reference>
<gene>
    <name evidence="2" type="ORF">SAMN02745195_00383</name>
</gene>
<proteinExistence type="predicted"/>
<dbReference type="Proteomes" id="UP000184127">
    <property type="component" value="Unassembled WGS sequence"/>
</dbReference>
<sequence>MRGRYFLIFILGIIIGVLISQGFIKYTDKEKMAKNIQNIDLVNPISQKEILKQLKESPSFDMSQIPVYGSDYFI</sequence>
<evidence type="ECO:0000313" key="3">
    <source>
        <dbReference type="Proteomes" id="UP000184127"/>
    </source>
</evidence>
<keyword evidence="1" id="KW-1133">Transmembrane helix</keyword>
<dbReference type="AlphaFoldDB" id="A0A1M4TJA3"/>
<name>A0A1M4TJA3_9THEO</name>